<dbReference type="VEuPathDB" id="PiroplasmaDB:TpMuguga_01g00124"/>
<dbReference type="Proteomes" id="UP000001949">
    <property type="component" value="Unassembled WGS sequence"/>
</dbReference>
<feature type="region of interest" description="Disordered" evidence="1">
    <location>
        <begin position="310"/>
        <end position="345"/>
    </location>
</feature>
<evidence type="ECO:0000256" key="1">
    <source>
        <dbReference type="SAM" id="MobiDB-lite"/>
    </source>
</evidence>
<comment type="caution">
    <text evidence="2">The sequence shown here is derived from an EMBL/GenBank/DDBJ whole genome shotgun (WGS) entry which is preliminary data.</text>
</comment>
<dbReference type="KEGG" id="tpv:TP01_0124"/>
<reference evidence="2 3" key="1">
    <citation type="journal article" date="2005" name="Science">
        <title>Genome sequence of Theileria parva, a bovine pathogen that transforms lymphocytes.</title>
        <authorList>
            <person name="Gardner M.J."/>
            <person name="Bishop R."/>
            <person name="Shah T."/>
            <person name="de Villiers E.P."/>
            <person name="Carlton J.M."/>
            <person name="Hall N."/>
            <person name="Ren Q."/>
            <person name="Paulsen I.T."/>
            <person name="Pain A."/>
            <person name="Berriman M."/>
            <person name="Wilson R.J.M."/>
            <person name="Sato S."/>
            <person name="Ralph S.A."/>
            <person name="Mann D.J."/>
            <person name="Xiong Z."/>
            <person name="Shallom S.J."/>
            <person name="Weidman J."/>
            <person name="Jiang L."/>
            <person name="Lynn J."/>
            <person name="Weaver B."/>
            <person name="Shoaibi A."/>
            <person name="Domingo A.R."/>
            <person name="Wasawo D."/>
            <person name="Crabtree J."/>
            <person name="Wortman J.R."/>
            <person name="Haas B."/>
            <person name="Angiuoli S.V."/>
            <person name="Creasy T.H."/>
            <person name="Lu C."/>
            <person name="Suh B."/>
            <person name="Silva J.C."/>
            <person name="Utterback T.R."/>
            <person name="Feldblyum T.V."/>
            <person name="Pertea M."/>
            <person name="Allen J."/>
            <person name="Nierman W.C."/>
            <person name="Taracha E.L.N."/>
            <person name="Salzberg S.L."/>
            <person name="White O.R."/>
            <person name="Fitzhugh H.A."/>
            <person name="Morzaria S."/>
            <person name="Venter J.C."/>
            <person name="Fraser C.M."/>
            <person name="Nene V."/>
        </authorList>
    </citation>
    <scope>NUCLEOTIDE SEQUENCE [LARGE SCALE GENOMIC DNA]</scope>
    <source>
        <strain evidence="2 3">Muguga</strain>
    </source>
</reference>
<dbReference type="eggNOG" id="ENOG502RYNN">
    <property type="taxonomic scope" value="Eukaryota"/>
</dbReference>
<evidence type="ECO:0000313" key="2">
    <source>
        <dbReference type="EMBL" id="EAN33368.1"/>
    </source>
</evidence>
<dbReference type="AlphaFoldDB" id="Q4N9J0"/>
<dbReference type="RefSeq" id="XP_765651.1">
    <property type="nucleotide sequence ID" value="XM_760558.1"/>
</dbReference>
<proteinExistence type="predicted"/>
<dbReference type="OMA" id="LTCEYVF"/>
<gene>
    <name evidence="2" type="ordered locus">TP01_0124</name>
</gene>
<sequence>MELLNQGYPRKESVYISSKDFDSDQKFKCLRNGLREIVDIIETNEDYKYPCLAEACSLFQNFLITLTKLKDKLLPDRSGFFSSKWVDIAIEFQLTCEYVFLSYVKEEYLLSFLPLVPNQLEYTSAKLRSIHQMTQFEFEEFRNLFTLIAMGFIGKLKLLTFCLSLTIISSEKLGIDLSDAENFRDNLTGSTSASSTGRSFTDFAYSSTPCEGFYSDKYANYEFKTEQEENRNQMLNEMIMNVYNDPVYASNCCYPCGDCFESTLVPGSELLRVKLEMNSGTDVSGLENAMYGQNDDLMNLSVYQTRNPDFDRTQMEDMGSSCSQADSSVPIKEPKKRVRPRKTIS</sequence>
<dbReference type="InParanoid" id="Q4N9J0"/>
<name>Q4N9J0_THEPA</name>
<dbReference type="STRING" id="5875.Q4N9J0"/>
<evidence type="ECO:0000313" key="3">
    <source>
        <dbReference type="Proteomes" id="UP000001949"/>
    </source>
</evidence>
<dbReference type="EMBL" id="AAGK01000001">
    <property type="protein sequence ID" value="EAN33368.1"/>
    <property type="molecule type" value="Genomic_DNA"/>
</dbReference>
<organism evidence="2 3">
    <name type="scientific">Theileria parva</name>
    <name type="common">East coast fever infection agent</name>
    <dbReference type="NCBI Taxonomy" id="5875"/>
    <lineage>
        <taxon>Eukaryota</taxon>
        <taxon>Sar</taxon>
        <taxon>Alveolata</taxon>
        <taxon>Apicomplexa</taxon>
        <taxon>Aconoidasida</taxon>
        <taxon>Piroplasmida</taxon>
        <taxon>Theileriidae</taxon>
        <taxon>Theileria</taxon>
    </lineage>
</organism>
<keyword evidence="3" id="KW-1185">Reference proteome</keyword>
<dbReference type="GeneID" id="3502469"/>
<protein>
    <submittedName>
        <fullName evidence="2">Uncharacterized protein</fullName>
    </submittedName>
</protein>
<feature type="compositionally biased region" description="Basic residues" evidence="1">
    <location>
        <begin position="334"/>
        <end position="345"/>
    </location>
</feature>
<accession>Q4N9J0</accession>